<dbReference type="Pfam" id="PF00400">
    <property type="entry name" value="WD40"/>
    <property type="match status" value="3"/>
</dbReference>
<reference evidence="6" key="1">
    <citation type="journal article" date="2019" name="Int. J. Syst. Evol. Microbiol.">
        <title>The Global Catalogue of Microorganisms (GCM) 10K type strain sequencing project: providing services to taxonomists for standard genome sequencing and annotation.</title>
        <authorList>
            <consortium name="The Broad Institute Genomics Platform"/>
            <consortium name="The Broad Institute Genome Sequencing Center for Infectious Disease"/>
            <person name="Wu L."/>
            <person name="Ma J."/>
        </authorList>
    </citation>
    <scope>NUCLEOTIDE SEQUENCE [LARGE SCALE GENOMIC DNA]</scope>
    <source>
        <strain evidence="6">JCM 13929</strain>
    </source>
</reference>
<keyword evidence="6" id="KW-1185">Reference proteome</keyword>
<dbReference type="Gene3D" id="2.130.10.10">
    <property type="entry name" value="YVTN repeat-like/Quinoprotein amine dehydrogenase"/>
    <property type="match status" value="1"/>
</dbReference>
<dbReference type="InterPro" id="IPR001680">
    <property type="entry name" value="WD40_rpt"/>
</dbReference>
<evidence type="ECO:0000256" key="3">
    <source>
        <dbReference type="PROSITE-ProRule" id="PRU00221"/>
    </source>
</evidence>
<dbReference type="SMART" id="SM00320">
    <property type="entry name" value="WD40"/>
    <property type="match status" value="6"/>
</dbReference>
<dbReference type="PANTHER" id="PTHR22847:SF637">
    <property type="entry name" value="WD REPEAT DOMAIN 5B"/>
    <property type="match status" value="1"/>
</dbReference>
<sequence length="573" mass="59256">MPADASPRCPVCLTTAAGEPSHCRTCGWTLYGPPVLGRLTADDERDFTDRLTTGQRTHDLLAVVRAAHLGPRSETLVRAGPVRPEERRRAEQDVARELAALDLTDADPHQAAEQAGAAGEVVVVEIAEERITAARFDLTSEARPVESADLRVVEWRSLMPELSGDPVERAFTLAGGIGALSVTYEAEVFEPPLNGLAAGEDRLTVINRLPGWPLPELVAETIRRGHPQARLLLTRPPATRKPQTELSGDLRPTLAPGSGVRTAPEVVRVRGGITAGAAGVLRDGRAVVAAGGADGSVTAWGLPGAVRLSLDSRHAARVTAVHMNDDLVVSGDGRGVVLCRRADDGSEPRPLVAHLDRVIAVHAGDTAVFSLDGTGALWRTPIGHGGDAFHVDVTIAAASALAVTGDGTIVATGGTDGTIRLWDGHTGDRVRAIKAAGRITALAFAPDGRTLAIGHLDGTVARCDLTAAHVTALPTVGRPIRTVAVRDDGVIVTGDDTGLIRCHPWAGAGPAVGTASAVGAGSVGSGSVVGTHAPAAVKAVASHADWLLSAGADGLVRLWARDFTRSSGRSGQA</sequence>
<dbReference type="InterPro" id="IPR036322">
    <property type="entry name" value="WD40_repeat_dom_sf"/>
</dbReference>
<dbReference type="EMBL" id="BAAAMU010000002">
    <property type="protein sequence ID" value="GAA1612711.1"/>
    <property type="molecule type" value="Genomic_DNA"/>
</dbReference>
<evidence type="ECO:0008006" key="7">
    <source>
        <dbReference type="Google" id="ProtNLM"/>
    </source>
</evidence>
<comment type="caution">
    <text evidence="5">The sequence shown here is derived from an EMBL/GenBank/DDBJ whole genome shotgun (WGS) entry which is preliminary data.</text>
</comment>
<evidence type="ECO:0000313" key="6">
    <source>
        <dbReference type="Proteomes" id="UP001500064"/>
    </source>
</evidence>
<dbReference type="Proteomes" id="UP001500064">
    <property type="component" value="Unassembled WGS sequence"/>
</dbReference>
<keyword evidence="2" id="KW-0677">Repeat</keyword>
<evidence type="ECO:0000256" key="4">
    <source>
        <dbReference type="SAM" id="MobiDB-lite"/>
    </source>
</evidence>
<feature type="region of interest" description="Disordered" evidence="4">
    <location>
        <begin position="238"/>
        <end position="259"/>
    </location>
</feature>
<organism evidence="5 6">
    <name type="scientific">Nonomuraea maheshkhaliensis</name>
    <dbReference type="NCBI Taxonomy" id="419590"/>
    <lineage>
        <taxon>Bacteria</taxon>
        <taxon>Bacillati</taxon>
        <taxon>Actinomycetota</taxon>
        <taxon>Actinomycetes</taxon>
        <taxon>Streptosporangiales</taxon>
        <taxon>Streptosporangiaceae</taxon>
        <taxon>Nonomuraea</taxon>
    </lineage>
</organism>
<dbReference type="SUPFAM" id="SSF50978">
    <property type="entry name" value="WD40 repeat-like"/>
    <property type="match status" value="1"/>
</dbReference>
<protein>
    <recommendedName>
        <fullName evidence="7">WD40 repeat domain-containing protein</fullName>
    </recommendedName>
</protein>
<evidence type="ECO:0000313" key="5">
    <source>
        <dbReference type="EMBL" id="GAA1612711.1"/>
    </source>
</evidence>
<dbReference type="PROSITE" id="PS50082">
    <property type="entry name" value="WD_REPEATS_2"/>
    <property type="match status" value="1"/>
</dbReference>
<accession>A0ABP4QKD0</accession>
<gene>
    <name evidence="5" type="ORF">GCM10009733_005950</name>
</gene>
<feature type="repeat" description="WD" evidence="3">
    <location>
        <begin position="400"/>
        <end position="432"/>
    </location>
</feature>
<dbReference type="InterPro" id="IPR015943">
    <property type="entry name" value="WD40/YVTN_repeat-like_dom_sf"/>
</dbReference>
<evidence type="ECO:0000256" key="2">
    <source>
        <dbReference type="ARBA" id="ARBA00022737"/>
    </source>
</evidence>
<name>A0ABP4QKD0_9ACTN</name>
<dbReference type="PROSITE" id="PS50294">
    <property type="entry name" value="WD_REPEATS_REGION"/>
    <property type="match status" value="1"/>
</dbReference>
<keyword evidence="1 3" id="KW-0853">WD repeat</keyword>
<proteinExistence type="predicted"/>
<evidence type="ECO:0000256" key="1">
    <source>
        <dbReference type="ARBA" id="ARBA00022574"/>
    </source>
</evidence>
<dbReference type="PANTHER" id="PTHR22847">
    <property type="entry name" value="WD40 REPEAT PROTEIN"/>
    <property type="match status" value="1"/>
</dbReference>